<dbReference type="EMBL" id="NKXS01000461">
    <property type="protein sequence ID" value="PIN24131.1"/>
    <property type="molecule type" value="Genomic_DNA"/>
</dbReference>
<reference evidence="2" key="1">
    <citation type="journal article" date="2018" name="Gigascience">
        <title>Genome assembly of the Pink Ipe (Handroanthus impetiginosus, Bignoniaceae), a highly valued, ecologically keystone Neotropical timber forest tree.</title>
        <authorList>
            <person name="Silva-Junior O.B."/>
            <person name="Grattapaglia D."/>
            <person name="Novaes E."/>
            <person name="Collevatti R.G."/>
        </authorList>
    </citation>
    <scope>NUCLEOTIDE SEQUENCE [LARGE SCALE GENOMIC DNA]</scope>
    <source>
        <strain evidence="2">cv. UFG-1</strain>
    </source>
</reference>
<organism evidence="1 2">
    <name type="scientific">Handroanthus impetiginosus</name>
    <dbReference type="NCBI Taxonomy" id="429701"/>
    <lineage>
        <taxon>Eukaryota</taxon>
        <taxon>Viridiplantae</taxon>
        <taxon>Streptophyta</taxon>
        <taxon>Embryophyta</taxon>
        <taxon>Tracheophyta</taxon>
        <taxon>Spermatophyta</taxon>
        <taxon>Magnoliopsida</taxon>
        <taxon>eudicotyledons</taxon>
        <taxon>Gunneridae</taxon>
        <taxon>Pentapetalae</taxon>
        <taxon>asterids</taxon>
        <taxon>lamiids</taxon>
        <taxon>Lamiales</taxon>
        <taxon>Bignoniaceae</taxon>
        <taxon>Crescentiina</taxon>
        <taxon>Tabebuia alliance</taxon>
        <taxon>Handroanthus</taxon>
    </lineage>
</organism>
<evidence type="ECO:0000313" key="2">
    <source>
        <dbReference type="Proteomes" id="UP000231279"/>
    </source>
</evidence>
<dbReference type="OrthoDB" id="1651011at2759"/>
<comment type="caution">
    <text evidence="1">The sequence shown here is derived from an EMBL/GenBank/DDBJ whole genome shotgun (WGS) entry which is preliminary data.</text>
</comment>
<protein>
    <submittedName>
        <fullName evidence="1">Uncharacterized protein</fullName>
    </submittedName>
</protein>
<dbReference type="AlphaFoldDB" id="A0A2G9I2Z6"/>
<dbReference type="PANTHER" id="PTHR47592">
    <property type="entry name" value="PBF68 PROTEIN"/>
    <property type="match status" value="1"/>
</dbReference>
<dbReference type="PANTHER" id="PTHR47592:SF24">
    <property type="entry name" value="BNACNNG30200D PROTEIN"/>
    <property type="match status" value="1"/>
</dbReference>
<proteinExistence type="predicted"/>
<sequence>MASNNQFNVSTTDTDNAIPTPVMALVLVHEERLEKLDKKYRTKDASLKKFVIDKFLDYKMVDSKSVMSQVQGLQIILFAMIEKLPLSWKDFKNYLKHKRKEMKLEDLIIRLPIEDDN</sequence>
<keyword evidence="2" id="KW-1185">Reference proteome</keyword>
<dbReference type="Proteomes" id="UP000231279">
    <property type="component" value="Unassembled WGS sequence"/>
</dbReference>
<name>A0A2G9I2Z6_9LAMI</name>
<accession>A0A2G9I2Z6</accession>
<gene>
    <name evidence="1" type="ORF">CDL12_03152</name>
</gene>
<evidence type="ECO:0000313" key="1">
    <source>
        <dbReference type="EMBL" id="PIN24131.1"/>
    </source>
</evidence>